<organism evidence="1">
    <name type="scientific">Spodoptera frugiperda</name>
    <name type="common">Fall armyworm</name>
    <dbReference type="NCBI Taxonomy" id="7108"/>
    <lineage>
        <taxon>Eukaryota</taxon>
        <taxon>Metazoa</taxon>
        <taxon>Ecdysozoa</taxon>
        <taxon>Arthropoda</taxon>
        <taxon>Hexapoda</taxon>
        <taxon>Insecta</taxon>
        <taxon>Pterygota</taxon>
        <taxon>Neoptera</taxon>
        <taxon>Endopterygota</taxon>
        <taxon>Lepidoptera</taxon>
        <taxon>Glossata</taxon>
        <taxon>Ditrysia</taxon>
        <taxon>Noctuoidea</taxon>
        <taxon>Noctuidae</taxon>
        <taxon>Amphipyrinae</taxon>
        <taxon>Spodoptera</taxon>
    </lineage>
</organism>
<evidence type="ECO:0000313" key="1">
    <source>
        <dbReference type="EMBL" id="SOQ43095.1"/>
    </source>
</evidence>
<proteinExistence type="predicted"/>
<name>A0A2H1VQH4_SPOFR</name>
<accession>A0A2H1VQH4</accession>
<gene>
    <name evidence="1" type="ORF">SFRICE_009670</name>
</gene>
<protein>
    <submittedName>
        <fullName evidence="1">SFRICE_009670</fullName>
    </submittedName>
</protein>
<dbReference type="EMBL" id="ODYU01003839">
    <property type="protein sequence ID" value="SOQ43095.1"/>
    <property type="molecule type" value="Genomic_DNA"/>
</dbReference>
<sequence>MANEQTGHLMKESSSGDTCSHLTSVDTDNCTLIQVQAFISINPYTVEVWESHASTQMGRFNRSDTTASQKIDIAQLKETYCQLPNAKMLVRNDTHIHLMTDTYDCTLGAQKS</sequence>
<reference evidence="1" key="1">
    <citation type="submission" date="2016-07" db="EMBL/GenBank/DDBJ databases">
        <authorList>
            <person name="Bretaudeau A."/>
        </authorList>
    </citation>
    <scope>NUCLEOTIDE SEQUENCE</scope>
    <source>
        <strain evidence="1">Rice</strain>
        <tissue evidence="1">Whole body</tissue>
    </source>
</reference>
<dbReference type="AlphaFoldDB" id="A0A2H1VQH4"/>